<sequence>MALKTLSQRAFATALEDLLRTIPMERIRVTQLAKLAGATPQTFYYHFRDKYDLAAWIYLQDYAAVVADEPQSFSPQQIDRMMAQFEKRKTFYQRAFTDKSQNAIEGYVNQHSYSMAQAAVERLQDGRPLTTQQKMAIRYHQYGVMGLFKDWIFERLDMSRSQLAEFQYQQTPDFLKRALSQQSFT</sequence>
<dbReference type="PROSITE" id="PS50977">
    <property type="entry name" value="HTH_TETR_2"/>
    <property type="match status" value="1"/>
</dbReference>
<dbReference type="KEGG" id="lzy:LZ3411_1252"/>
<dbReference type="SUPFAM" id="SSF46689">
    <property type="entry name" value="Homeodomain-like"/>
    <property type="match status" value="1"/>
</dbReference>
<dbReference type="GO" id="GO:0003677">
    <property type="term" value="F:DNA binding"/>
    <property type="evidence" value="ECO:0007669"/>
    <property type="project" value="UniProtKB-UniRule"/>
</dbReference>
<keyword evidence="1 2" id="KW-0238">DNA-binding</keyword>
<organism evidence="4 5">
    <name type="scientific">Levilactobacillus zymae</name>
    <dbReference type="NCBI Taxonomy" id="267363"/>
    <lineage>
        <taxon>Bacteria</taxon>
        <taxon>Bacillati</taxon>
        <taxon>Bacillota</taxon>
        <taxon>Bacilli</taxon>
        <taxon>Lactobacillales</taxon>
        <taxon>Lactobacillaceae</taxon>
        <taxon>Levilactobacillus</taxon>
    </lineage>
</organism>
<feature type="DNA-binding region" description="H-T-H motif" evidence="2">
    <location>
        <begin position="28"/>
        <end position="47"/>
    </location>
</feature>
<name>A0A1Y6JYW6_9LACO</name>
<reference evidence="5" key="1">
    <citation type="submission" date="2017-05" db="EMBL/GenBank/DDBJ databases">
        <authorList>
            <person name="Papadimitriou K."/>
        </authorList>
    </citation>
    <scope>NUCLEOTIDE SEQUENCE [LARGE SCALE GENOMIC DNA]</scope>
    <source>
        <strain evidence="5">ACA-DC 3411</strain>
    </source>
</reference>
<proteinExistence type="predicted"/>
<accession>A0A1Y6JYW6</accession>
<protein>
    <submittedName>
        <fullName evidence="4">Transcriptional regulator, TetR family</fullName>
    </submittedName>
</protein>
<feature type="domain" description="HTH tetR-type" evidence="3">
    <location>
        <begin position="5"/>
        <end position="65"/>
    </location>
</feature>
<evidence type="ECO:0000256" key="2">
    <source>
        <dbReference type="PROSITE-ProRule" id="PRU00335"/>
    </source>
</evidence>
<dbReference type="Proteomes" id="UP000195412">
    <property type="component" value="Chromosome I"/>
</dbReference>
<evidence type="ECO:0000256" key="1">
    <source>
        <dbReference type="ARBA" id="ARBA00023125"/>
    </source>
</evidence>
<dbReference type="RefSeq" id="WP_087742017.1">
    <property type="nucleotide sequence ID" value="NZ_LT854705.1"/>
</dbReference>
<evidence type="ECO:0000259" key="3">
    <source>
        <dbReference type="PROSITE" id="PS50977"/>
    </source>
</evidence>
<dbReference type="Pfam" id="PF14278">
    <property type="entry name" value="TetR_C_8"/>
    <property type="match status" value="1"/>
</dbReference>
<dbReference type="Gene3D" id="1.10.357.10">
    <property type="entry name" value="Tetracycline Repressor, domain 2"/>
    <property type="match status" value="1"/>
</dbReference>
<dbReference type="InterPro" id="IPR039532">
    <property type="entry name" value="TetR_C_Firmicutes"/>
</dbReference>
<dbReference type="AlphaFoldDB" id="A0A1Y6JYW6"/>
<dbReference type="Pfam" id="PF00440">
    <property type="entry name" value="TetR_N"/>
    <property type="match status" value="1"/>
</dbReference>
<evidence type="ECO:0000313" key="5">
    <source>
        <dbReference type="Proteomes" id="UP000195412"/>
    </source>
</evidence>
<evidence type="ECO:0000313" key="4">
    <source>
        <dbReference type="EMBL" id="SMS14302.1"/>
    </source>
</evidence>
<dbReference type="InterPro" id="IPR009057">
    <property type="entry name" value="Homeodomain-like_sf"/>
</dbReference>
<dbReference type="EMBL" id="LT854705">
    <property type="protein sequence ID" value="SMS14302.1"/>
    <property type="molecule type" value="Genomic_DNA"/>
</dbReference>
<dbReference type="InterPro" id="IPR001647">
    <property type="entry name" value="HTH_TetR"/>
</dbReference>
<gene>
    <name evidence="4" type="ORF">LZ3411_1252</name>
</gene>